<feature type="compositionally biased region" description="Polar residues" evidence="1">
    <location>
        <begin position="69"/>
        <end position="79"/>
    </location>
</feature>
<sequence length="157" mass="17537">MLERGQRQRDNEDGETSRKRREQMKTLKKEMEPLGYCLMMKQPLGATANILGLPVQAEEIRANTRRRLTSSGDLTNHGSKLSGFCPVRLIRGPPRRTNQPQSELLKAADVQRRQTGKRGKGFLNAPSKSNRKHSLLTVWSNMDAEGEVASGVVPGEN</sequence>
<feature type="region of interest" description="Disordered" evidence="1">
    <location>
        <begin position="68"/>
        <end position="102"/>
    </location>
</feature>
<accession>A0A9N7W1Z4</accession>
<keyword evidence="3" id="KW-1185">Reference proteome</keyword>
<dbReference type="EMBL" id="CADEAL010004469">
    <property type="protein sequence ID" value="CAB1460254.1"/>
    <property type="molecule type" value="Genomic_DNA"/>
</dbReference>
<name>A0A9N7W1Z4_PLEPL</name>
<dbReference type="AlphaFoldDB" id="A0A9N7W1Z4"/>
<organism evidence="2 3">
    <name type="scientific">Pleuronectes platessa</name>
    <name type="common">European plaice</name>
    <dbReference type="NCBI Taxonomy" id="8262"/>
    <lineage>
        <taxon>Eukaryota</taxon>
        <taxon>Metazoa</taxon>
        <taxon>Chordata</taxon>
        <taxon>Craniata</taxon>
        <taxon>Vertebrata</taxon>
        <taxon>Euteleostomi</taxon>
        <taxon>Actinopterygii</taxon>
        <taxon>Neopterygii</taxon>
        <taxon>Teleostei</taxon>
        <taxon>Neoteleostei</taxon>
        <taxon>Acanthomorphata</taxon>
        <taxon>Carangaria</taxon>
        <taxon>Pleuronectiformes</taxon>
        <taxon>Pleuronectoidei</taxon>
        <taxon>Pleuronectidae</taxon>
        <taxon>Pleuronectes</taxon>
    </lineage>
</organism>
<feature type="region of interest" description="Disordered" evidence="1">
    <location>
        <begin position="1"/>
        <end position="28"/>
    </location>
</feature>
<gene>
    <name evidence="2" type="ORF">PLEPLA_LOCUS48105</name>
</gene>
<dbReference type="Proteomes" id="UP001153269">
    <property type="component" value="Unassembled WGS sequence"/>
</dbReference>
<proteinExistence type="predicted"/>
<comment type="caution">
    <text evidence="2">The sequence shown here is derived from an EMBL/GenBank/DDBJ whole genome shotgun (WGS) entry which is preliminary data.</text>
</comment>
<evidence type="ECO:0000256" key="1">
    <source>
        <dbReference type="SAM" id="MobiDB-lite"/>
    </source>
</evidence>
<reference evidence="2" key="1">
    <citation type="submission" date="2020-03" db="EMBL/GenBank/DDBJ databases">
        <authorList>
            <person name="Weist P."/>
        </authorList>
    </citation>
    <scope>NUCLEOTIDE SEQUENCE</scope>
</reference>
<evidence type="ECO:0000313" key="3">
    <source>
        <dbReference type="Proteomes" id="UP001153269"/>
    </source>
</evidence>
<evidence type="ECO:0000313" key="2">
    <source>
        <dbReference type="EMBL" id="CAB1460254.1"/>
    </source>
</evidence>
<protein>
    <submittedName>
        <fullName evidence="2">Uncharacterized protein</fullName>
    </submittedName>
</protein>